<dbReference type="AlphaFoldDB" id="Q01Z08"/>
<proteinExistence type="predicted"/>
<gene>
    <name evidence="2" type="ordered locus">Acid_4143</name>
</gene>
<dbReference type="OrthoDB" id="129669at2"/>
<feature type="region of interest" description="Disordered" evidence="1">
    <location>
        <begin position="72"/>
        <end position="146"/>
    </location>
</feature>
<accession>Q01Z08</accession>
<reference evidence="2" key="1">
    <citation type="submission" date="2006-10" db="EMBL/GenBank/DDBJ databases">
        <title>Complete sequence of Solibacter usitatus Ellin6076.</title>
        <authorList>
            <consortium name="US DOE Joint Genome Institute"/>
            <person name="Copeland A."/>
            <person name="Lucas S."/>
            <person name="Lapidus A."/>
            <person name="Barry K."/>
            <person name="Detter J.C."/>
            <person name="Glavina del Rio T."/>
            <person name="Hammon N."/>
            <person name="Israni S."/>
            <person name="Dalin E."/>
            <person name="Tice H."/>
            <person name="Pitluck S."/>
            <person name="Thompson L.S."/>
            <person name="Brettin T."/>
            <person name="Bruce D."/>
            <person name="Han C."/>
            <person name="Tapia R."/>
            <person name="Gilna P."/>
            <person name="Schmutz J."/>
            <person name="Larimer F."/>
            <person name="Land M."/>
            <person name="Hauser L."/>
            <person name="Kyrpides N."/>
            <person name="Mikhailova N."/>
            <person name="Janssen P.H."/>
            <person name="Kuske C.R."/>
            <person name="Richardson P."/>
        </authorList>
    </citation>
    <scope>NUCLEOTIDE SEQUENCE</scope>
    <source>
        <strain evidence="2">Ellin6076</strain>
    </source>
</reference>
<evidence type="ECO:0000313" key="2">
    <source>
        <dbReference type="EMBL" id="ABJ85107.1"/>
    </source>
</evidence>
<organism evidence="2">
    <name type="scientific">Solibacter usitatus (strain Ellin6076)</name>
    <dbReference type="NCBI Taxonomy" id="234267"/>
    <lineage>
        <taxon>Bacteria</taxon>
        <taxon>Pseudomonadati</taxon>
        <taxon>Acidobacteriota</taxon>
        <taxon>Terriglobia</taxon>
        <taxon>Bryobacterales</taxon>
        <taxon>Solibacteraceae</taxon>
        <taxon>Candidatus Solibacter</taxon>
    </lineage>
</organism>
<dbReference type="EMBL" id="CP000473">
    <property type="protein sequence ID" value="ABJ85107.1"/>
    <property type="molecule type" value="Genomic_DNA"/>
</dbReference>
<evidence type="ECO:0000256" key="1">
    <source>
        <dbReference type="SAM" id="MobiDB-lite"/>
    </source>
</evidence>
<name>Q01Z08_SOLUE</name>
<dbReference type="HOGENOM" id="CLU_1776223_0_0_0"/>
<dbReference type="InParanoid" id="Q01Z08"/>
<feature type="compositionally biased region" description="Low complexity" evidence="1">
    <location>
        <begin position="111"/>
        <end position="128"/>
    </location>
</feature>
<protein>
    <submittedName>
        <fullName evidence="2">Uncharacterized protein</fullName>
    </submittedName>
</protein>
<dbReference type="KEGG" id="sus:Acid_4143"/>
<sequence length="146" mass="15689" precursor="true">MRKLLFPLCFALALLGADDPWAKVKELKTGTELRVYKRGSLQPMTVKMGDLTEENLVVINKNAETAIARDEIDRIESRPSGKPRVTTESKMSTKDVTGDPKAVIPAPNARGVSSGSGNSTSSGISVGSRPDFETIYQRPTGGGPKK</sequence>
<feature type="compositionally biased region" description="Basic and acidic residues" evidence="1">
    <location>
        <begin position="72"/>
        <end position="98"/>
    </location>
</feature>